<evidence type="ECO:0000256" key="2">
    <source>
        <dbReference type="ARBA" id="ARBA00022448"/>
    </source>
</evidence>
<feature type="transmembrane region" description="Helical" evidence="9">
    <location>
        <begin position="135"/>
        <end position="158"/>
    </location>
</feature>
<proteinExistence type="inferred from homology"/>
<evidence type="ECO:0000256" key="9">
    <source>
        <dbReference type="SAM" id="Phobius"/>
    </source>
</evidence>
<feature type="transmembrane region" description="Helical" evidence="9">
    <location>
        <begin position="35"/>
        <end position="52"/>
    </location>
</feature>
<evidence type="ECO:0000259" key="10">
    <source>
        <dbReference type="Pfam" id="PF01618"/>
    </source>
</evidence>
<keyword evidence="6 9" id="KW-1133">Transmembrane helix</keyword>
<evidence type="ECO:0000313" key="11">
    <source>
        <dbReference type="EMBL" id="WNG51156.1"/>
    </source>
</evidence>
<dbReference type="RefSeq" id="WP_395811097.1">
    <property type="nucleotide sequence ID" value="NZ_CP043494.1"/>
</dbReference>
<keyword evidence="3" id="KW-1003">Cell membrane</keyword>
<evidence type="ECO:0000256" key="5">
    <source>
        <dbReference type="ARBA" id="ARBA00022927"/>
    </source>
</evidence>
<name>A0ABY9X6Y1_9BACT</name>
<comment type="subcellular location">
    <subcellularLocation>
        <location evidence="1">Cell membrane</location>
        <topology evidence="1">Multi-pass membrane protein</topology>
    </subcellularLocation>
    <subcellularLocation>
        <location evidence="8">Membrane</location>
        <topology evidence="8">Multi-pass membrane protein</topology>
    </subcellularLocation>
</comment>
<dbReference type="Proteomes" id="UP001611383">
    <property type="component" value="Chromosome"/>
</dbReference>
<evidence type="ECO:0000256" key="1">
    <source>
        <dbReference type="ARBA" id="ARBA00004651"/>
    </source>
</evidence>
<protein>
    <submittedName>
        <fullName evidence="11">MotA/TolQ/ExbB proton channel family protein</fullName>
    </submittedName>
</protein>
<sequence>MYTGFLTNLTILANAGGPSRGFFEEVAKRWEAGQWGMYPIAVCLVFALAIMIERGIVLFGKAAINKDAFLRGLKKHIYAGDLDKAINYVAGQKQTPLTQVIKAGLMNVPKGEEEVQAALDEASLRETPKIEARTGYLAMLGNAAMLAGLLGTVSGLIACFEAVANVNPADKATILANGISEAMNCTGFGLLTAIPAVVAFSILSGRATSIVNDINETSVAVLNLIVNNRDKFKNATVSAAAGRHDEE</sequence>
<evidence type="ECO:0000256" key="6">
    <source>
        <dbReference type="ARBA" id="ARBA00022989"/>
    </source>
</evidence>
<feature type="domain" description="MotA/TolQ/ExbB proton channel" evidence="10">
    <location>
        <begin position="93"/>
        <end position="215"/>
    </location>
</feature>
<accession>A0ABY9X6Y1</accession>
<reference evidence="11 12" key="1">
    <citation type="submission" date="2019-08" db="EMBL/GenBank/DDBJ databases">
        <title>Archangium and Cystobacter genomes.</title>
        <authorList>
            <person name="Chen I.-C.K."/>
            <person name="Wielgoss S."/>
        </authorList>
    </citation>
    <scope>NUCLEOTIDE SEQUENCE [LARGE SCALE GENOMIC DNA]</scope>
    <source>
        <strain evidence="11 12">Cbm 6</strain>
    </source>
</reference>
<keyword evidence="5 8" id="KW-0653">Protein transport</keyword>
<evidence type="ECO:0000313" key="12">
    <source>
        <dbReference type="Proteomes" id="UP001611383"/>
    </source>
</evidence>
<dbReference type="InterPro" id="IPR050790">
    <property type="entry name" value="ExbB/TolQ_transport"/>
</dbReference>
<keyword evidence="2 8" id="KW-0813">Transport</keyword>
<comment type="similarity">
    <text evidence="8">Belongs to the exbB/tolQ family.</text>
</comment>
<evidence type="ECO:0000256" key="4">
    <source>
        <dbReference type="ARBA" id="ARBA00022692"/>
    </source>
</evidence>
<keyword evidence="4 9" id="KW-0812">Transmembrane</keyword>
<evidence type="ECO:0000256" key="8">
    <source>
        <dbReference type="RuleBase" id="RU004057"/>
    </source>
</evidence>
<dbReference type="Pfam" id="PF01618">
    <property type="entry name" value="MotA_ExbB"/>
    <property type="match status" value="1"/>
</dbReference>
<evidence type="ECO:0000256" key="7">
    <source>
        <dbReference type="ARBA" id="ARBA00023136"/>
    </source>
</evidence>
<keyword evidence="7 9" id="KW-0472">Membrane</keyword>
<organism evidence="11 12">
    <name type="scientific">Archangium minus</name>
    <dbReference type="NCBI Taxonomy" id="83450"/>
    <lineage>
        <taxon>Bacteria</taxon>
        <taxon>Pseudomonadati</taxon>
        <taxon>Myxococcota</taxon>
        <taxon>Myxococcia</taxon>
        <taxon>Myxococcales</taxon>
        <taxon>Cystobacterineae</taxon>
        <taxon>Archangiaceae</taxon>
        <taxon>Archangium</taxon>
    </lineage>
</organism>
<gene>
    <name evidence="11" type="ORF">F0U60_48780</name>
</gene>
<dbReference type="EMBL" id="CP043494">
    <property type="protein sequence ID" value="WNG51156.1"/>
    <property type="molecule type" value="Genomic_DNA"/>
</dbReference>
<dbReference type="InterPro" id="IPR002898">
    <property type="entry name" value="MotA_ExbB_proton_chnl"/>
</dbReference>
<keyword evidence="12" id="KW-1185">Reference proteome</keyword>
<evidence type="ECO:0000256" key="3">
    <source>
        <dbReference type="ARBA" id="ARBA00022475"/>
    </source>
</evidence>
<dbReference type="PANTHER" id="PTHR30625">
    <property type="entry name" value="PROTEIN TOLQ"/>
    <property type="match status" value="1"/>
</dbReference>
<dbReference type="PANTHER" id="PTHR30625:SF15">
    <property type="entry name" value="BIOPOLYMER TRANSPORT PROTEIN EXBB"/>
    <property type="match status" value="1"/>
</dbReference>